<dbReference type="Gene3D" id="3.90.550.10">
    <property type="entry name" value="Spore Coat Polysaccharide Biosynthesis Protein SpsA, Chain A"/>
    <property type="match status" value="1"/>
</dbReference>
<name>A0A7J7P7R1_9MAGN</name>
<organism evidence="4 5">
    <name type="scientific">Kingdonia uniflora</name>
    <dbReference type="NCBI Taxonomy" id="39325"/>
    <lineage>
        <taxon>Eukaryota</taxon>
        <taxon>Viridiplantae</taxon>
        <taxon>Streptophyta</taxon>
        <taxon>Embryophyta</taxon>
        <taxon>Tracheophyta</taxon>
        <taxon>Spermatophyta</taxon>
        <taxon>Magnoliopsida</taxon>
        <taxon>Ranunculales</taxon>
        <taxon>Circaeasteraceae</taxon>
        <taxon>Kingdonia</taxon>
    </lineage>
</organism>
<dbReference type="EC" id="2.4.1.-" evidence="3"/>
<accession>A0A7J7P7R1</accession>
<evidence type="ECO:0000256" key="3">
    <source>
        <dbReference type="RuleBase" id="RU362027"/>
    </source>
</evidence>
<keyword evidence="1" id="KW-0808">Transferase</keyword>
<gene>
    <name evidence="4" type="ORF">GIB67_021965</name>
</gene>
<dbReference type="OrthoDB" id="2014201at2759"/>
<proteinExistence type="inferred from homology"/>
<dbReference type="CDD" id="cd02537">
    <property type="entry name" value="GT8_Glycogenin"/>
    <property type="match status" value="1"/>
</dbReference>
<keyword evidence="5" id="KW-1185">Reference proteome</keyword>
<evidence type="ECO:0000256" key="2">
    <source>
        <dbReference type="ARBA" id="ARBA00023211"/>
    </source>
</evidence>
<dbReference type="EMBL" id="JACGCM010000182">
    <property type="protein sequence ID" value="KAF6175475.1"/>
    <property type="molecule type" value="Genomic_DNA"/>
</dbReference>
<protein>
    <recommendedName>
        <fullName evidence="3">Hexosyltransferase</fullName>
        <ecNumber evidence="3">2.4.1.-</ecNumber>
    </recommendedName>
</protein>
<dbReference type="PANTHER" id="PTHR11183">
    <property type="entry name" value="GLYCOGENIN SUBFAMILY MEMBER"/>
    <property type="match status" value="1"/>
</dbReference>
<keyword evidence="2" id="KW-0464">Manganese</keyword>
<dbReference type="SUPFAM" id="SSF53448">
    <property type="entry name" value="Nucleotide-diphospho-sugar transferases"/>
    <property type="match status" value="1"/>
</dbReference>
<dbReference type="InterPro" id="IPR050587">
    <property type="entry name" value="GNT1/Glycosyltrans_8"/>
</dbReference>
<comment type="similarity">
    <text evidence="3">Belongs to the glycosyltransferase 8 family.</text>
</comment>
<reference evidence="4 5" key="1">
    <citation type="journal article" date="2020" name="IScience">
        <title>Genome Sequencing of the Endangered Kingdonia uniflora (Circaeasteraceae, Ranunculales) Reveals Potential Mechanisms of Evolutionary Specialization.</title>
        <authorList>
            <person name="Sun Y."/>
            <person name="Deng T."/>
            <person name="Zhang A."/>
            <person name="Moore M.J."/>
            <person name="Landis J.B."/>
            <person name="Lin N."/>
            <person name="Zhang H."/>
            <person name="Zhang X."/>
            <person name="Huang J."/>
            <person name="Zhang X."/>
            <person name="Sun H."/>
            <person name="Wang H."/>
        </authorList>
    </citation>
    <scope>NUCLEOTIDE SEQUENCE [LARGE SCALE GENOMIC DNA]</scope>
    <source>
        <strain evidence="4">TB1705</strain>
        <tissue evidence="4">Leaf</tissue>
    </source>
</reference>
<sequence>MNVAKQAKVRRAYVTFLAADGDYVNGVVGLAKGLRKVKSVYTLVVAVLPDVPNEHPRILESQGCIVREIEPIFLPENQTKFAMSHYVINYSKLRIWEFAEYKKMIYIDGDIQVFDNIYSLFDLPDGHLYAVSDCFCKNPWSHTRHCNIGYCHRDSERETWPSRMGPPPSPYFNAGFLVFKPSRVVYDDILEKVKTTPPTSFAEQGHLQAYPSSLQSNNAIIVALPEKIELDEAKVVHYCADGAKPWRYTGKEDYMDREDVKMLVMKWWDIYDDESLDYKALSVKDRNRSRVADQAVNLEALLDKYWKSGSGSISYNLQC</sequence>
<dbReference type="Pfam" id="PF01501">
    <property type="entry name" value="Glyco_transf_8"/>
    <property type="match status" value="1"/>
</dbReference>
<evidence type="ECO:0000256" key="1">
    <source>
        <dbReference type="ARBA" id="ARBA00022676"/>
    </source>
</evidence>
<dbReference type="AlphaFoldDB" id="A0A7J7P7R1"/>
<dbReference type="InterPro" id="IPR002495">
    <property type="entry name" value="Glyco_trans_8"/>
</dbReference>
<evidence type="ECO:0000313" key="5">
    <source>
        <dbReference type="Proteomes" id="UP000541444"/>
    </source>
</evidence>
<comment type="caution">
    <text evidence="4">The sequence shown here is derived from an EMBL/GenBank/DDBJ whole genome shotgun (WGS) entry which is preliminary data.</text>
</comment>
<keyword evidence="1" id="KW-0328">Glycosyltransferase</keyword>
<dbReference type="Proteomes" id="UP000541444">
    <property type="component" value="Unassembled WGS sequence"/>
</dbReference>
<dbReference type="GO" id="GO:0016757">
    <property type="term" value="F:glycosyltransferase activity"/>
    <property type="evidence" value="ECO:0007669"/>
    <property type="project" value="UniProtKB-KW"/>
</dbReference>
<evidence type="ECO:0000313" key="4">
    <source>
        <dbReference type="EMBL" id="KAF6175475.1"/>
    </source>
</evidence>
<dbReference type="InterPro" id="IPR029044">
    <property type="entry name" value="Nucleotide-diphossugar_trans"/>
</dbReference>